<accession>A0ABR8XQD2</accession>
<dbReference type="EMBL" id="JACSPW010000013">
    <property type="protein sequence ID" value="MBD8034141.1"/>
    <property type="molecule type" value="Genomic_DNA"/>
</dbReference>
<keyword evidence="10" id="KW-1185">Reference proteome</keyword>
<comment type="similarity">
    <text evidence="2">Belongs to the ZIP transporter (TC 2.A.5) family.</text>
</comment>
<name>A0ABR8XQD2_9BACL</name>
<feature type="transmembrane region" description="Helical" evidence="8">
    <location>
        <begin position="157"/>
        <end position="178"/>
    </location>
</feature>
<feature type="transmembrane region" description="Helical" evidence="8">
    <location>
        <begin position="32"/>
        <end position="50"/>
    </location>
</feature>
<evidence type="ECO:0000256" key="8">
    <source>
        <dbReference type="SAM" id="Phobius"/>
    </source>
</evidence>
<feature type="transmembrane region" description="Helical" evidence="8">
    <location>
        <begin position="221"/>
        <end position="238"/>
    </location>
</feature>
<comment type="caution">
    <text evidence="9">The sequence shown here is derived from an EMBL/GenBank/DDBJ whole genome shotgun (WGS) entry which is preliminary data.</text>
</comment>
<feature type="transmembrane region" description="Helical" evidence="8">
    <location>
        <begin position="125"/>
        <end position="150"/>
    </location>
</feature>
<evidence type="ECO:0000313" key="10">
    <source>
        <dbReference type="Proteomes" id="UP000600565"/>
    </source>
</evidence>
<dbReference type="Pfam" id="PF02535">
    <property type="entry name" value="Zip"/>
    <property type="match status" value="1"/>
</dbReference>
<comment type="subcellular location">
    <subcellularLocation>
        <location evidence="1">Cell membrane</location>
        <topology evidence="1">Multi-pass membrane protein</topology>
    </subcellularLocation>
</comment>
<evidence type="ECO:0000256" key="3">
    <source>
        <dbReference type="ARBA" id="ARBA00022475"/>
    </source>
</evidence>
<feature type="transmembrane region" description="Helical" evidence="8">
    <location>
        <begin position="190"/>
        <end position="214"/>
    </location>
</feature>
<gene>
    <name evidence="9" type="ORF">H9632_13805</name>
</gene>
<sequence>MWLLGFLCTFLGLFIGGLIAWLFKGLHQRVDIFYGLCAGIIFGLISFEIFPEAVELGGWASTFLGFTFGMIIFALLHNSVHSNESKKNIEKDNLYIRTSLLLIFSLSIHNIPMGIILGANQDSEFTMALLQTLLFHSIPEGIILFTPLILAGTRMNLFIVFLITFIVSLPVTLGVFIGDFLGFVHQSINTILIGLTLGIIFMVTVSEILFPALIKSSTFKVLLWTLIGMGIIGVYMKIL</sequence>
<feature type="transmembrane region" description="Helical" evidence="8">
    <location>
        <begin position="6"/>
        <end position="23"/>
    </location>
</feature>
<dbReference type="Proteomes" id="UP000600565">
    <property type="component" value="Unassembled WGS sequence"/>
</dbReference>
<evidence type="ECO:0000256" key="7">
    <source>
        <dbReference type="ARBA" id="ARBA00023136"/>
    </source>
</evidence>
<dbReference type="PANTHER" id="PTHR11040:SF211">
    <property type="entry name" value="ZINC TRANSPORTER ZIP11"/>
    <property type="match status" value="1"/>
</dbReference>
<evidence type="ECO:0000313" key="9">
    <source>
        <dbReference type="EMBL" id="MBD8034141.1"/>
    </source>
</evidence>
<keyword evidence="7 8" id="KW-0472">Membrane</keyword>
<reference evidence="9 10" key="1">
    <citation type="submission" date="2020-08" db="EMBL/GenBank/DDBJ databases">
        <title>A Genomic Blueprint of the Chicken Gut Microbiome.</title>
        <authorList>
            <person name="Gilroy R."/>
            <person name="Ravi A."/>
            <person name="Getino M."/>
            <person name="Pursley I."/>
            <person name="Horton D.L."/>
            <person name="Alikhan N.-F."/>
            <person name="Baker D."/>
            <person name="Gharbi K."/>
            <person name="Hall N."/>
            <person name="Watson M."/>
            <person name="Adriaenssens E.M."/>
            <person name="Foster-Nyarko E."/>
            <person name="Jarju S."/>
            <person name="Secka A."/>
            <person name="Antonio M."/>
            <person name="Oren A."/>
            <person name="Chaudhuri R."/>
            <person name="La Ragione R.M."/>
            <person name="Hildebrand F."/>
            <person name="Pallen M.J."/>
        </authorList>
    </citation>
    <scope>NUCLEOTIDE SEQUENCE [LARGE SCALE GENOMIC DNA]</scope>
    <source>
        <strain evidence="9 10">Sa1YVA6</strain>
    </source>
</reference>
<evidence type="ECO:0000256" key="1">
    <source>
        <dbReference type="ARBA" id="ARBA00004651"/>
    </source>
</evidence>
<dbReference type="PANTHER" id="PTHR11040">
    <property type="entry name" value="ZINC/IRON TRANSPORTER"/>
    <property type="match status" value="1"/>
</dbReference>
<keyword evidence="5" id="KW-0862">Zinc</keyword>
<feature type="transmembrane region" description="Helical" evidence="8">
    <location>
        <begin position="56"/>
        <end position="77"/>
    </location>
</feature>
<proteinExistence type="inferred from homology"/>
<keyword evidence="4 8" id="KW-0812">Transmembrane</keyword>
<feature type="transmembrane region" description="Helical" evidence="8">
    <location>
        <begin position="98"/>
        <end position="119"/>
    </location>
</feature>
<dbReference type="InterPro" id="IPR003689">
    <property type="entry name" value="ZIP"/>
</dbReference>
<evidence type="ECO:0000256" key="6">
    <source>
        <dbReference type="ARBA" id="ARBA00022989"/>
    </source>
</evidence>
<evidence type="ECO:0000256" key="5">
    <source>
        <dbReference type="ARBA" id="ARBA00022833"/>
    </source>
</evidence>
<evidence type="ECO:0000256" key="4">
    <source>
        <dbReference type="ARBA" id="ARBA00022692"/>
    </source>
</evidence>
<keyword evidence="3" id="KW-1003">Cell membrane</keyword>
<protein>
    <submittedName>
        <fullName evidence="9">ZIP family metal transporter</fullName>
    </submittedName>
</protein>
<keyword evidence="6 8" id="KW-1133">Transmembrane helix</keyword>
<organism evidence="9 10">
    <name type="scientific">Solibacillus merdavium</name>
    <dbReference type="NCBI Taxonomy" id="2762218"/>
    <lineage>
        <taxon>Bacteria</taxon>
        <taxon>Bacillati</taxon>
        <taxon>Bacillota</taxon>
        <taxon>Bacilli</taxon>
        <taxon>Bacillales</taxon>
        <taxon>Caryophanaceae</taxon>
        <taxon>Solibacillus</taxon>
    </lineage>
</organism>
<dbReference type="RefSeq" id="WP_191704646.1">
    <property type="nucleotide sequence ID" value="NZ_JACSPW010000013.1"/>
</dbReference>
<evidence type="ECO:0000256" key="2">
    <source>
        <dbReference type="ARBA" id="ARBA00006939"/>
    </source>
</evidence>